<keyword evidence="4 8" id="KW-0812">Transmembrane</keyword>
<keyword evidence="7" id="KW-0479">Metal-binding</keyword>
<evidence type="ECO:0000256" key="7">
    <source>
        <dbReference type="PIRSR" id="PIRSR600715-1"/>
    </source>
</evidence>
<feature type="transmembrane region" description="Helical" evidence="8">
    <location>
        <begin position="151"/>
        <end position="170"/>
    </location>
</feature>
<comment type="cofactor">
    <cofactor evidence="7">
        <name>Mg(2+)</name>
        <dbReference type="ChEBI" id="CHEBI:18420"/>
    </cofactor>
</comment>
<evidence type="ECO:0000256" key="6">
    <source>
        <dbReference type="ARBA" id="ARBA00023136"/>
    </source>
</evidence>
<dbReference type="GO" id="GO:0044038">
    <property type="term" value="P:cell wall macromolecule biosynthetic process"/>
    <property type="evidence" value="ECO:0007669"/>
    <property type="project" value="TreeGrafter"/>
</dbReference>
<dbReference type="EMBL" id="FNUG01000013">
    <property type="protein sequence ID" value="SEF12041.1"/>
    <property type="molecule type" value="Genomic_DNA"/>
</dbReference>
<protein>
    <submittedName>
        <fullName evidence="9">UDP-N-acetylmuramyl pentapeptide phosphotransferase/UDP-N-acetylglucosamine-1-phosphate transferase</fullName>
    </submittedName>
</protein>
<dbReference type="GO" id="GO:0046872">
    <property type="term" value="F:metal ion binding"/>
    <property type="evidence" value="ECO:0007669"/>
    <property type="project" value="UniProtKB-KW"/>
</dbReference>
<sequence>MNILDQQIILEFFRANYELFMACVFLGTFAVTFYLIPKVLWVSKERNLMASVNERSAHSTAIPSFGGVAFYITLILVLSILQSMRLTFVGNHLIAAITILFMVGLKDDLVISTAKVKLVGQITAALFVIFSPELDLTNLYGFLGIHEIHPLIGIFLKGFFVIALINAYNLIDGIDGLGAITGIIISGVYAWVFYGTGQPYYVLVSLSVAGVLTAFLRYNFGRRKKMFMGDSGSLIIGLLLAFLSIRHLVMEPNVPLMTQGYDPGNRLLFLGCVLFIPVFDTLRVIIIRKINGTSPFSADRNHAHHVLLDLGLSHFKASACFGLLNLLIISIYLYFSNKLDQLWLLFLVVFMYAAAFLLFAKLKAIGRAKASSAHASVGSDVAEEVKV</sequence>
<evidence type="ECO:0000313" key="10">
    <source>
        <dbReference type="Proteomes" id="UP000199448"/>
    </source>
</evidence>
<keyword evidence="6 8" id="KW-0472">Membrane</keyword>
<dbReference type="Pfam" id="PF00953">
    <property type="entry name" value="Glycos_transf_4"/>
    <property type="match status" value="1"/>
</dbReference>
<organism evidence="9 10">
    <name type="scientific">Salinimicrobium catena</name>
    <dbReference type="NCBI Taxonomy" id="390640"/>
    <lineage>
        <taxon>Bacteria</taxon>
        <taxon>Pseudomonadati</taxon>
        <taxon>Bacteroidota</taxon>
        <taxon>Flavobacteriia</taxon>
        <taxon>Flavobacteriales</taxon>
        <taxon>Flavobacteriaceae</taxon>
        <taxon>Salinimicrobium</taxon>
    </lineage>
</organism>
<keyword evidence="5 8" id="KW-1133">Transmembrane helix</keyword>
<keyword evidence="10" id="KW-1185">Reference proteome</keyword>
<feature type="transmembrane region" description="Helical" evidence="8">
    <location>
        <begin position="227"/>
        <end position="247"/>
    </location>
</feature>
<evidence type="ECO:0000256" key="8">
    <source>
        <dbReference type="SAM" id="Phobius"/>
    </source>
</evidence>
<evidence type="ECO:0000256" key="1">
    <source>
        <dbReference type="ARBA" id="ARBA00004651"/>
    </source>
</evidence>
<evidence type="ECO:0000256" key="4">
    <source>
        <dbReference type="ARBA" id="ARBA00022692"/>
    </source>
</evidence>
<keyword evidence="2" id="KW-1003">Cell membrane</keyword>
<dbReference type="PANTHER" id="PTHR22926:SF3">
    <property type="entry name" value="UNDECAPRENYL-PHOSPHATE ALPHA-N-ACETYLGLUCOSAMINYL 1-PHOSPHATE TRANSFERASE"/>
    <property type="match status" value="1"/>
</dbReference>
<dbReference type="InterPro" id="IPR000715">
    <property type="entry name" value="Glycosyl_transferase_4"/>
</dbReference>
<feature type="transmembrane region" description="Helical" evidence="8">
    <location>
        <begin position="307"/>
        <end position="335"/>
    </location>
</feature>
<evidence type="ECO:0000256" key="3">
    <source>
        <dbReference type="ARBA" id="ARBA00022679"/>
    </source>
</evidence>
<dbReference type="OrthoDB" id="662756at2"/>
<dbReference type="InterPro" id="IPR018480">
    <property type="entry name" value="PNAcMuramoyl-5peptid_Trfase_CS"/>
</dbReference>
<dbReference type="Proteomes" id="UP000199448">
    <property type="component" value="Unassembled WGS sequence"/>
</dbReference>
<feature type="binding site" evidence="7">
    <location>
        <position position="230"/>
    </location>
    <ligand>
        <name>Mg(2+)</name>
        <dbReference type="ChEBI" id="CHEBI:18420"/>
    </ligand>
</feature>
<feature type="transmembrane region" description="Helical" evidence="8">
    <location>
        <begin position="19"/>
        <end position="41"/>
    </location>
</feature>
<name>A0A1H5PG49_9FLAO</name>
<dbReference type="AlphaFoldDB" id="A0A1H5PG49"/>
<dbReference type="GO" id="GO:0071555">
    <property type="term" value="P:cell wall organization"/>
    <property type="evidence" value="ECO:0007669"/>
    <property type="project" value="TreeGrafter"/>
</dbReference>
<reference evidence="9 10" key="1">
    <citation type="submission" date="2016-10" db="EMBL/GenBank/DDBJ databases">
        <authorList>
            <person name="de Groot N.N."/>
        </authorList>
    </citation>
    <scope>NUCLEOTIDE SEQUENCE [LARGE SCALE GENOMIC DNA]</scope>
    <source>
        <strain evidence="9 10">DSM 23553</strain>
    </source>
</reference>
<feature type="transmembrane region" description="Helical" evidence="8">
    <location>
        <begin position="62"/>
        <end position="81"/>
    </location>
</feature>
<dbReference type="GO" id="GO:0005886">
    <property type="term" value="C:plasma membrane"/>
    <property type="evidence" value="ECO:0007669"/>
    <property type="project" value="UniProtKB-SubCell"/>
</dbReference>
<dbReference type="RefSeq" id="WP_093114409.1">
    <property type="nucleotide sequence ID" value="NZ_FNGG01000013.1"/>
</dbReference>
<evidence type="ECO:0000313" key="9">
    <source>
        <dbReference type="EMBL" id="SEF12041.1"/>
    </source>
</evidence>
<feature type="transmembrane region" description="Helical" evidence="8">
    <location>
        <begin position="267"/>
        <end position="286"/>
    </location>
</feature>
<dbReference type="CDD" id="cd06853">
    <property type="entry name" value="GT_WecA_like"/>
    <property type="match status" value="1"/>
</dbReference>
<accession>A0A1H5PG49</accession>
<keyword evidence="3 9" id="KW-0808">Transferase</keyword>
<evidence type="ECO:0000256" key="5">
    <source>
        <dbReference type="ARBA" id="ARBA00022989"/>
    </source>
</evidence>
<dbReference type="PANTHER" id="PTHR22926">
    <property type="entry name" value="PHOSPHO-N-ACETYLMURAMOYL-PENTAPEPTIDE-TRANSFERASE"/>
    <property type="match status" value="1"/>
</dbReference>
<proteinExistence type="predicted"/>
<dbReference type="STRING" id="390640.SAMN04488034_1136"/>
<feature type="transmembrane region" description="Helical" evidence="8">
    <location>
        <begin position="200"/>
        <end position="220"/>
    </location>
</feature>
<dbReference type="GO" id="GO:0009103">
    <property type="term" value="P:lipopolysaccharide biosynthetic process"/>
    <property type="evidence" value="ECO:0007669"/>
    <property type="project" value="TreeGrafter"/>
</dbReference>
<feature type="binding site" evidence="7">
    <location>
        <position position="169"/>
    </location>
    <ligand>
        <name>Mg(2+)</name>
        <dbReference type="ChEBI" id="CHEBI:18420"/>
    </ligand>
</feature>
<dbReference type="GO" id="GO:0016780">
    <property type="term" value="F:phosphotransferase activity, for other substituted phosphate groups"/>
    <property type="evidence" value="ECO:0007669"/>
    <property type="project" value="InterPro"/>
</dbReference>
<feature type="transmembrane region" description="Helical" evidence="8">
    <location>
        <begin position="177"/>
        <end position="194"/>
    </location>
</feature>
<evidence type="ECO:0000256" key="2">
    <source>
        <dbReference type="ARBA" id="ARBA00022475"/>
    </source>
</evidence>
<gene>
    <name evidence="9" type="ORF">SAMN04488034_1136</name>
</gene>
<feature type="transmembrane region" description="Helical" evidence="8">
    <location>
        <begin position="87"/>
        <end position="105"/>
    </location>
</feature>
<feature type="transmembrane region" description="Helical" evidence="8">
    <location>
        <begin position="341"/>
        <end position="360"/>
    </location>
</feature>
<keyword evidence="7" id="KW-0460">Magnesium</keyword>
<comment type="subcellular location">
    <subcellularLocation>
        <location evidence="1">Cell membrane</location>
        <topology evidence="1">Multi-pass membrane protein</topology>
    </subcellularLocation>
</comment>
<dbReference type="PROSITE" id="PS01348">
    <property type="entry name" value="MRAY_2"/>
    <property type="match status" value="1"/>
</dbReference>